<comment type="function">
    <text evidence="5">Plays a role in cell envelope biogenesis, maintenance of cell envelope integrity and membrane homeostasis.</text>
</comment>
<feature type="transmembrane region" description="Helical" evidence="5">
    <location>
        <begin position="29"/>
        <end position="45"/>
    </location>
</feature>
<protein>
    <recommendedName>
        <fullName evidence="5">Inner membrane-spanning protein YciB</fullName>
    </recommendedName>
</protein>
<keyword evidence="3 5" id="KW-1133">Transmembrane helix</keyword>
<feature type="transmembrane region" description="Helical" evidence="5">
    <location>
        <begin position="82"/>
        <end position="102"/>
    </location>
</feature>
<keyword evidence="5" id="KW-0997">Cell inner membrane</keyword>
<evidence type="ECO:0000313" key="6">
    <source>
        <dbReference type="EMBL" id="MBF2735187.1"/>
    </source>
</evidence>
<keyword evidence="7" id="KW-1185">Reference proteome</keyword>
<proteinExistence type="inferred from homology"/>
<dbReference type="AlphaFoldDB" id="A0A930XWK5"/>
<comment type="similarity">
    <text evidence="5">Belongs to the YciB family.</text>
</comment>
<comment type="caution">
    <text evidence="6">The sequence shown here is derived from an EMBL/GenBank/DDBJ whole genome shotgun (WGS) entry which is preliminary data.</text>
</comment>
<dbReference type="EMBL" id="JADHEI010000033">
    <property type="protein sequence ID" value="MBF2735187.1"/>
    <property type="molecule type" value="Genomic_DNA"/>
</dbReference>
<dbReference type="PANTHER" id="PTHR36917">
    <property type="entry name" value="INTRACELLULAR SEPTATION PROTEIN A-RELATED"/>
    <property type="match status" value="1"/>
</dbReference>
<evidence type="ECO:0000256" key="5">
    <source>
        <dbReference type="HAMAP-Rule" id="MF_00189"/>
    </source>
</evidence>
<dbReference type="PANTHER" id="PTHR36917:SF1">
    <property type="entry name" value="INNER MEMBRANE-SPANNING PROTEIN YCIB"/>
    <property type="match status" value="1"/>
</dbReference>
<evidence type="ECO:0000256" key="3">
    <source>
        <dbReference type="ARBA" id="ARBA00022989"/>
    </source>
</evidence>
<evidence type="ECO:0000256" key="4">
    <source>
        <dbReference type="ARBA" id="ARBA00023136"/>
    </source>
</evidence>
<name>A0A930XWK5_9GAMM</name>
<keyword evidence="1 5" id="KW-1003">Cell membrane</keyword>
<keyword evidence="2 5" id="KW-0812">Transmembrane</keyword>
<sequence>MLKFVADLGPLAAFFAAYAYSGDLKTAVVVLMVTMTMGSAALLLRRHPERKVHMWSTALVLGFGVLTLLLDDPLYIKLKPTALYLGLAAALLASLALGRNPVAALLAKALPQVPRAGWKGAALLWTGFMAVLAALNLYVAFSFSEANWVAFKTFALPLLSFVFICGHCGWLAYRHRGDGGRG</sequence>
<accession>A0A930XWK5</accession>
<dbReference type="HAMAP" id="MF_00189">
    <property type="entry name" value="YciB"/>
    <property type="match status" value="1"/>
</dbReference>
<dbReference type="GO" id="GO:0005886">
    <property type="term" value="C:plasma membrane"/>
    <property type="evidence" value="ECO:0007669"/>
    <property type="project" value="UniProtKB-SubCell"/>
</dbReference>
<dbReference type="Pfam" id="PF04279">
    <property type="entry name" value="IspA"/>
    <property type="match status" value="1"/>
</dbReference>
<feature type="transmembrane region" description="Helical" evidence="5">
    <location>
        <begin position="153"/>
        <end position="173"/>
    </location>
</feature>
<feature type="transmembrane region" description="Helical" evidence="5">
    <location>
        <begin position="122"/>
        <end position="141"/>
    </location>
</feature>
<feature type="transmembrane region" description="Helical" evidence="5">
    <location>
        <begin position="52"/>
        <end position="70"/>
    </location>
</feature>
<keyword evidence="4 5" id="KW-0472">Membrane</keyword>
<evidence type="ECO:0000256" key="1">
    <source>
        <dbReference type="ARBA" id="ARBA00022475"/>
    </source>
</evidence>
<evidence type="ECO:0000313" key="7">
    <source>
        <dbReference type="Proteomes" id="UP000604381"/>
    </source>
</evidence>
<dbReference type="Proteomes" id="UP000604381">
    <property type="component" value="Unassembled WGS sequence"/>
</dbReference>
<evidence type="ECO:0000256" key="2">
    <source>
        <dbReference type="ARBA" id="ARBA00022692"/>
    </source>
</evidence>
<reference evidence="6" key="1">
    <citation type="submission" date="2020-10" db="EMBL/GenBank/DDBJ databases">
        <title>An improved Amphimedon queenslandica hologenome assembly reveals how three proteobacterial symbionts can extend the metabolic phenotypic of their marine sponge host.</title>
        <authorList>
            <person name="Degnan B."/>
            <person name="Degnan S."/>
            <person name="Xiang X."/>
        </authorList>
    </citation>
    <scope>NUCLEOTIDE SEQUENCE</scope>
    <source>
        <strain evidence="6">AqS2</strain>
    </source>
</reference>
<dbReference type="InterPro" id="IPR006008">
    <property type="entry name" value="YciB"/>
</dbReference>
<comment type="subcellular location">
    <subcellularLocation>
        <location evidence="5">Cell inner membrane</location>
        <topology evidence="5">Multi-pass membrane protein</topology>
    </subcellularLocation>
</comment>
<organism evidence="6 7">
    <name type="scientific">Candidatus Amphirhobacter heronislandensis</name>
    <dbReference type="NCBI Taxonomy" id="1732024"/>
    <lineage>
        <taxon>Bacteria</taxon>
        <taxon>Pseudomonadati</taxon>
        <taxon>Pseudomonadota</taxon>
        <taxon>Gammaproteobacteria</taxon>
        <taxon>Candidatus Tethybacterales</taxon>
        <taxon>Candidatus Tethybacteraceae</taxon>
        <taxon>Candidatus Amphirhobacter</taxon>
    </lineage>
</organism>
<gene>
    <name evidence="5" type="primary">yciB</name>
    <name evidence="6" type="ORF">ISN26_03745</name>
</gene>